<proteinExistence type="predicted"/>
<sequence>MIISNLFQAFGAPIILAVVDGRKEWVFGSDRFPIFADLIGEKWEGPVPGVTSKL</sequence>
<gene>
    <name evidence="1" type="primary">ORF107206</name>
</gene>
<protein>
    <submittedName>
        <fullName evidence="1">Uncharacterized protein</fullName>
    </submittedName>
</protein>
<dbReference type="EMBL" id="HACG01031031">
    <property type="protein sequence ID" value="CEK77896.1"/>
    <property type="molecule type" value="Transcribed_RNA"/>
</dbReference>
<dbReference type="AlphaFoldDB" id="A0A0B7AD09"/>
<name>A0A0B7AD09_9EUPU</name>
<evidence type="ECO:0000313" key="1">
    <source>
        <dbReference type="EMBL" id="CEK77896.1"/>
    </source>
</evidence>
<dbReference type="Gene3D" id="3.40.30.10">
    <property type="entry name" value="Glutaredoxin"/>
    <property type="match status" value="1"/>
</dbReference>
<reference evidence="1" key="1">
    <citation type="submission" date="2014-12" db="EMBL/GenBank/DDBJ databases">
        <title>Insight into the proteome of Arion vulgaris.</title>
        <authorList>
            <person name="Aradska J."/>
            <person name="Bulat T."/>
            <person name="Smidak R."/>
            <person name="Sarate P."/>
            <person name="Gangsoo J."/>
            <person name="Sialana F."/>
            <person name="Bilban M."/>
            <person name="Lubec G."/>
        </authorList>
    </citation>
    <scope>NUCLEOTIDE SEQUENCE</scope>
    <source>
        <tissue evidence="1">Skin</tissue>
    </source>
</reference>
<organism evidence="1">
    <name type="scientific">Arion vulgaris</name>
    <dbReference type="NCBI Taxonomy" id="1028688"/>
    <lineage>
        <taxon>Eukaryota</taxon>
        <taxon>Metazoa</taxon>
        <taxon>Spiralia</taxon>
        <taxon>Lophotrochozoa</taxon>
        <taxon>Mollusca</taxon>
        <taxon>Gastropoda</taxon>
        <taxon>Heterobranchia</taxon>
        <taxon>Euthyneura</taxon>
        <taxon>Panpulmonata</taxon>
        <taxon>Eupulmonata</taxon>
        <taxon>Stylommatophora</taxon>
        <taxon>Helicina</taxon>
        <taxon>Arionoidea</taxon>
        <taxon>Arionidae</taxon>
        <taxon>Arion</taxon>
    </lineage>
</organism>
<accession>A0A0B7AD09</accession>